<keyword evidence="11" id="KW-1185">Reference proteome</keyword>
<dbReference type="InterPro" id="IPR002524">
    <property type="entry name" value="Cation_efflux"/>
</dbReference>
<comment type="similarity">
    <text evidence="2">Belongs to the cation diffusion facilitator (CDF) transporter (TC 2.A.4) family.</text>
</comment>
<keyword evidence="6 7" id="KW-0472">Membrane</keyword>
<evidence type="ECO:0000256" key="7">
    <source>
        <dbReference type="SAM" id="Phobius"/>
    </source>
</evidence>
<evidence type="ECO:0000259" key="8">
    <source>
        <dbReference type="Pfam" id="PF01545"/>
    </source>
</evidence>
<name>A0A1L8TPB0_9ENTE</name>
<evidence type="ECO:0000256" key="5">
    <source>
        <dbReference type="ARBA" id="ARBA00022989"/>
    </source>
</evidence>
<feature type="transmembrane region" description="Helical" evidence="7">
    <location>
        <begin position="197"/>
        <end position="218"/>
    </location>
</feature>
<dbReference type="SUPFAM" id="SSF161111">
    <property type="entry name" value="Cation efflux protein transmembrane domain-like"/>
    <property type="match status" value="1"/>
</dbReference>
<feature type="domain" description="Cation efflux protein cytoplasmic" evidence="9">
    <location>
        <begin position="227"/>
        <end position="303"/>
    </location>
</feature>
<comment type="caution">
    <text evidence="10">The sequence shown here is derived from an EMBL/GenBank/DDBJ whole genome shotgun (WGS) entry which is preliminary data.</text>
</comment>
<dbReference type="PANTHER" id="PTHR43840:SF50">
    <property type="entry name" value="MANGANESE EFFLUX SYSTEM PROTEIN MNES"/>
    <property type="match status" value="1"/>
</dbReference>
<dbReference type="Pfam" id="PF01545">
    <property type="entry name" value="Cation_efflux"/>
    <property type="match status" value="1"/>
</dbReference>
<dbReference type="GO" id="GO:0016020">
    <property type="term" value="C:membrane"/>
    <property type="evidence" value="ECO:0007669"/>
    <property type="project" value="UniProtKB-SubCell"/>
</dbReference>
<protein>
    <submittedName>
        <fullName evidence="10">Cation diffusion facilitator family transporter</fullName>
    </submittedName>
</protein>
<dbReference type="AlphaFoldDB" id="A0A1L8TPB0"/>
<dbReference type="InterPro" id="IPR050291">
    <property type="entry name" value="CDF_Transporter"/>
</dbReference>
<dbReference type="EMBL" id="JXKQ01000003">
    <property type="protein sequence ID" value="OJG46159.1"/>
    <property type="molecule type" value="Genomic_DNA"/>
</dbReference>
<keyword evidence="4 7" id="KW-0812">Transmembrane</keyword>
<feature type="domain" description="Cation efflux protein transmembrane" evidence="8">
    <location>
        <begin position="30"/>
        <end position="222"/>
    </location>
</feature>
<evidence type="ECO:0000313" key="11">
    <source>
        <dbReference type="Proteomes" id="UP000182077"/>
    </source>
</evidence>
<evidence type="ECO:0000256" key="2">
    <source>
        <dbReference type="ARBA" id="ARBA00008114"/>
    </source>
</evidence>
<reference evidence="10 11" key="1">
    <citation type="submission" date="2014-12" db="EMBL/GenBank/DDBJ databases">
        <title>Draft genome sequences of 29 type strains of Enterococci.</title>
        <authorList>
            <person name="Zhong Z."/>
            <person name="Sun Z."/>
            <person name="Liu W."/>
            <person name="Zhang W."/>
            <person name="Zhang H."/>
        </authorList>
    </citation>
    <scope>NUCLEOTIDE SEQUENCE [LARGE SCALE GENOMIC DNA]</scope>
    <source>
        <strain evidence="10 11">DSM 17122</strain>
    </source>
</reference>
<evidence type="ECO:0000259" key="9">
    <source>
        <dbReference type="Pfam" id="PF16916"/>
    </source>
</evidence>
<dbReference type="STRING" id="249189.RV04_GL001325"/>
<dbReference type="InterPro" id="IPR058533">
    <property type="entry name" value="Cation_efflux_TM"/>
</dbReference>
<dbReference type="Gene3D" id="3.30.70.1350">
    <property type="entry name" value="Cation efflux protein, cytoplasmic domain"/>
    <property type="match status" value="1"/>
</dbReference>
<dbReference type="PANTHER" id="PTHR43840">
    <property type="entry name" value="MITOCHONDRIAL METAL TRANSPORTER 1-RELATED"/>
    <property type="match status" value="1"/>
</dbReference>
<comment type="subcellular location">
    <subcellularLocation>
        <location evidence="1">Membrane</location>
        <topology evidence="1">Multi-pass membrane protein</topology>
    </subcellularLocation>
</comment>
<dbReference type="NCBIfam" id="TIGR01297">
    <property type="entry name" value="CDF"/>
    <property type="match status" value="1"/>
</dbReference>
<proteinExistence type="inferred from homology"/>
<sequence>MIFMLNFLTKKIIARSKGNKRTSVGILAGILGLISNLLLFLAKFFIGSLSGSVSIMADAMNNLSDTASSIITLAGFKIAGKPADEGHPYGHERFEYISGFVISFLVTYVGFRFLDSSFIKILHPSSIALSPIVYIVLGLSILMKFWQAYMYRTLGKDIQSDTLKATAQDSINDVYTTIAVLLSAIIEWFSGWRIDGYIGFIIALYIIYSGIKMILTFINDLMGGRAPETEILAIRKHLDNYPDIIGYHDLLIHSYGPNSIFASVHIEVDETWSLAHAHEVIDTIEYDIKENLGFDLVCHLDPYPLDDPDFKRIAPKLKMILKTIHPQLRFHDLRVDKVTTPETIYFDLVVPSDLKKISNTELHDRISESFIVLIEPAKLTITFDRTYLL</sequence>
<evidence type="ECO:0000256" key="4">
    <source>
        <dbReference type="ARBA" id="ARBA00022692"/>
    </source>
</evidence>
<evidence type="ECO:0000256" key="6">
    <source>
        <dbReference type="ARBA" id="ARBA00023136"/>
    </source>
</evidence>
<gene>
    <name evidence="10" type="ORF">RV04_GL001325</name>
</gene>
<dbReference type="Pfam" id="PF16916">
    <property type="entry name" value="ZT_dimer"/>
    <property type="match status" value="1"/>
</dbReference>
<keyword evidence="3" id="KW-0813">Transport</keyword>
<dbReference type="InterPro" id="IPR027470">
    <property type="entry name" value="Cation_efflux_CTD"/>
</dbReference>
<feature type="transmembrane region" description="Helical" evidence="7">
    <location>
        <begin position="126"/>
        <end position="146"/>
    </location>
</feature>
<feature type="transmembrane region" description="Helical" evidence="7">
    <location>
        <begin position="21"/>
        <end position="46"/>
    </location>
</feature>
<evidence type="ECO:0000313" key="10">
    <source>
        <dbReference type="EMBL" id="OJG46159.1"/>
    </source>
</evidence>
<dbReference type="GO" id="GO:0008324">
    <property type="term" value="F:monoatomic cation transmembrane transporter activity"/>
    <property type="evidence" value="ECO:0007669"/>
    <property type="project" value="InterPro"/>
</dbReference>
<evidence type="ECO:0000256" key="1">
    <source>
        <dbReference type="ARBA" id="ARBA00004141"/>
    </source>
</evidence>
<evidence type="ECO:0000256" key="3">
    <source>
        <dbReference type="ARBA" id="ARBA00022448"/>
    </source>
</evidence>
<dbReference type="SUPFAM" id="SSF160240">
    <property type="entry name" value="Cation efflux protein cytoplasmic domain-like"/>
    <property type="match status" value="1"/>
</dbReference>
<accession>A0A1L8TPB0</accession>
<feature type="transmembrane region" description="Helical" evidence="7">
    <location>
        <begin position="96"/>
        <end position="114"/>
    </location>
</feature>
<dbReference type="InterPro" id="IPR036837">
    <property type="entry name" value="Cation_efflux_CTD_sf"/>
</dbReference>
<dbReference type="FunFam" id="1.20.1510.10:FF:000006">
    <property type="entry name" value="Divalent cation efflux transporter"/>
    <property type="match status" value="1"/>
</dbReference>
<dbReference type="Gene3D" id="1.20.1510.10">
    <property type="entry name" value="Cation efflux protein transmembrane domain"/>
    <property type="match status" value="1"/>
</dbReference>
<dbReference type="Proteomes" id="UP000182077">
    <property type="component" value="Unassembled WGS sequence"/>
</dbReference>
<dbReference type="InterPro" id="IPR027469">
    <property type="entry name" value="Cation_efflux_TMD_sf"/>
</dbReference>
<organism evidence="10 11">
    <name type="scientific">Enterococcus hermanniensis</name>
    <dbReference type="NCBI Taxonomy" id="249189"/>
    <lineage>
        <taxon>Bacteria</taxon>
        <taxon>Bacillati</taxon>
        <taxon>Bacillota</taxon>
        <taxon>Bacilli</taxon>
        <taxon>Lactobacillales</taxon>
        <taxon>Enterococcaceae</taxon>
        <taxon>Enterococcus</taxon>
    </lineage>
</organism>
<keyword evidence="5 7" id="KW-1133">Transmembrane helix</keyword>